<evidence type="ECO:0000259" key="2">
    <source>
        <dbReference type="PROSITE" id="PS00028"/>
    </source>
</evidence>
<proteinExistence type="predicted"/>
<comment type="caution">
    <text evidence="3">The sequence shown here is derived from an EMBL/GenBank/DDBJ whole genome shotgun (WGS) entry which is preliminary data.</text>
</comment>
<reference evidence="3" key="1">
    <citation type="submission" date="2020-11" db="EMBL/GenBank/DDBJ databases">
        <authorList>
            <consortium name="DOE Joint Genome Institute"/>
            <person name="Ahrendt S."/>
            <person name="Riley R."/>
            <person name="Andreopoulos W."/>
            <person name="Labutti K."/>
            <person name="Pangilinan J."/>
            <person name="Ruiz-Duenas F.J."/>
            <person name="Barrasa J.M."/>
            <person name="Sanchez-Garcia M."/>
            <person name="Camarero S."/>
            <person name="Miyauchi S."/>
            <person name="Serrano A."/>
            <person name="Linde D."/>
            <person name="Babiker R."/>
            <person name="Drula E."/>
            <person name="Ayuso-Fernandez I."/>
            <person name="Pacheco R."/>
            <person name="Padilla G."/>
            <person name="Ferreira P."/>
            <person name="Barriuso J."/>
            <person name="Kellner H."/>
            <person name="Castanera R."/>
            <person name="Alfaro M."/>
            <person name="Ramirez L."/>
            <person name="Pisabarro A.G."/>
            <person name="Kuo A."/>
            <person name="Tritt A."/>
            <person name="Lipzen A."/>
            <person name="He G."/>
            <person name="Yan M."/>
            <person name="Ng V."/>
            <person name="Cullen D."/>
            <person name="Martin F."/>
            <person name="Rosso M.-N."/>
            <person name="Henrissat B."/>
            <person name="Hibbett D."/>
            <person name="Martinez A.T."/>
            <person name="Grigoriev I.V."/>
        </authorList>
    </citation>
    <scope>NUCLEOTIDE SEQUENCE</scope>
    <source>
        <strain evidence="3">CIRM-BRFM 674</strain>
    </source>
</reference>
<dbReference type="AlphaFoldDB" id="A0A9P5Z090"/>
<feature type="compositionally biased region" description="Low complexity" evidence="1">
    <location>
        <begin position="37"/>
        <end position="47"/>
    </location>
</feature>
<evidence type="ECO:0000313" key="4">
    <source>
        <dbReference type="Proteomes" id="UP000807469"/>
    </source>
</evidence>
<protein>
    <recommendedName>
        <fullName evidence="2">C2H2-type domain-containing protein</fullName>
    </recommendedName>
</protein>
<evidence type="ECO:0000313" key="3">
    <source>
        <dbReference type="EMBL" id="KAF9477091.1"/>
    </source>
</evidence>
<gene>
    <name evidence="3" type="ORF">BDN70DRAFT_934509</name>
</gene>
<dbReference type="PROSITE" id="PS00028">
    <property type="entry name" value="ZINC_FINGER_C2H2_1"/>
    <property type="match status" value="1"/>
</dbReference>
<dbReference type="InterPro" id="IPR013087">
    <property type="entry name" value="Znf_C2H2_type"/>
</dbReference>
<dbReference type="Proteomes" id="UP000807469">
    <property type="component" value="Unassembled WGS sequence"/>
</dbReference>
<feature type="domain" description="C2H2-type" evidence="2">
    <location>
        <begin position="78"/>
        <end position="100"/>
    </location>
</feature>
<accession>A0A9P5Z090</accession>
<dbReference type="EMBL" id="MU155272">
    <property type="protein sequence ID" value="KAF9477091.1"/>
    <property type="molecule type" value="Genomic_DNA"/>
</dbReference>
<sequence>MAALNQHLFSSPKHNWSFNCSRDFASPSKHHTPQHAPPSSASPSHPSTLKLLPLPPLANYITLAIAAAASFDGTKHECFLCIPIFATLGGLNAHIHSAAHDDDDGCLKCKRKDRLISSFVYHLKSRACRFARPALISDTSHI</sequence>
<dbReference type="OrthoDB" id="6077919at2759"/>
<evidence type="ECO:0000256" key="1">
    <source>
        <dbReference type="SAM" id="MobiDB-lite"/>
    </source>
</evidence>
<feature type="region of interest" description="Disordered" evidence="1">
    <location>
        <begin position="27"/>
        <end position="47"/>
    </location>
</feature>
<name>A0A9P5Z090_9AGAR</name>
<keyword evidence="4" id="KW-1185">Reference proteome</keyword>
<organism evidence="3 4">
    <name type="scientific">Pholiota conissans</name>
    <dbReference type="NCBI Taxonomy" id="109636"/>
    <lineage>
        <taxon>Eukaryota</taxon>
        <taxon>Fungi</taxon>
        <taxon>Dikarya</taxon>
        <taxon>Basidiomycota</taxon>
        <taxon>Agaricomycotina</taxon>
        <taxon>Agaricomycetes</taxon>
        <taxon>Agaricomycetidae</taxon>
        <taxon>Agaricales</taxon>
        <taxon>Agaricineae</taxon>
        <taxon>Strophariaceae</taxon>
        <taxon>Pholiota</taxon>
    </lineage>
</organism>